<reference evidence="5" key="1">
    <citation type="submission" date="2016-06" db="EMBL/GenBank/DDBJ databases">
        <authorList>
            <person name="Sutton G."/>
            <person name="Brinkac L."/>
            <person name="Sanka R."/>
            <person name="Adams M."/>
            <person name="Lau E."/>
            <person name="Mehaffy C."/>
            <person name="Tameris M."/>
            <person name="Hatherill M."/>
            <person name="Hanekom W."/>
            <person name="Mahomed H."/>
            <person name="Mcshane H."/>
        </authorList>
    </citation>
    <scope>NUCLEOTIDE SEQUENCE [LARGE SCALE GENOMIC DNA]</scope>
    <source>
        <strain evidence="5">852002-51209_SCH5440388</strain>
    </source>
</reference>
<dbReference type="GO" id="GO:0016757">
    <property type="term" value="F:glycosyltransferase activity"/>
    <property type="evidence" value="ECO:0007669"/>
    <property type="project" value="UniProtKB-KW"/>
</dbReference>
<dbReference type="PANTHER" id="PTHR12526:SF630">
    <property type="entry name" value="GLYCOSYLTRANSFERASE"/>
    <property type="match status" value="1"/>
</dbReference>
<gene>
    <name evidence="4" type="ORF">A5792_09330</name>
</gene>
<sequence length="414" mass="43715">MRVTIIGINYAPEVTGIAPYTTGIAEGLAERGHDVTVITGLPHYPQWRVAEEYRGVGRCTEVVRGVTVHRVGHYVPDEQSTMGRIRMEASFGSAVARHKWDDPDVVITVSPALLSAAPVVARARLSKTPVGVIVQDVYSKGVVETGAVGGRSAAATARLESAVLRSATGVAVIHPRFTDSLAEIGVHSADLAVIRNWTHIDDAATAGAPSAVRENYGWQPNETIVMHTGNMGVKQGLENVVAAGKLAGDAEADDRDIRFVLIGDGNQRRMLDAVARDAEAVQLIDPLPDGEFRAALAAADILLVNERPGVGEMAVPSKLTSYFAAARPIIAATEPTSGSAEELRASGAGLVIAPGDPEALVESVRQLAGDEQTRRRFGSCGARYARERLGAANAVAQYEKWVSDLASPARGLPA</sequence>
<dbReference type="AlphaFoldDB" id="A0A1A0RGX8"/>
<evidence type="ECO:0000256" key="1">
    <source>
        <dbReference type="ARBA" id="ARBA00022676"/>
    </source>
</evidence>
<evidence type="ECO:0000313" key="5">
    <source>
        <dbReference type="Proteomes" id="UP000093902"/>
    </source>
</evidence>
<protein>
    <recommendedName>
        <fullName evidence="3">Glycosyltransferase subfamily 4-like N-terminal domain-containing protein</fullName>
    </recommendedName>
</protein>
<dbReference type="Proteomes" id="UP000093902">
    <property type="component" value="Unassembled WGS sequence"/>
</dbReference>
<name>A0A1A0RGX8_MYCPR</name>
<dbReference type="EMBL" id="LZSO01000008">
    <property type="protein sequence ID" value="OBB33348.1"/>
    <property type="molecule type" value="Genomic_DNA"/>
</dbReference>
<evidence type="ECO:0000313" key="4">
    <source>
        <dbReference type="EMBL" id="OBB33348.1"/>
    </source>
</evidence>
<dbReference type="CDD" id="cd03794">
    <property type="entry name" value="GT4_WbuB-like"/>
    <property type="match status" value="1"/>
</dbReference>
<dbReference type="SUPFAM" id="SSF53756">
    <property type="entry name" value="UDP-Glycosyltransferase/glycogen phosphorylase"/>
    <property type="match status" value="1"/>
</dbReference>
<accession>A0A1A0RGX8</accession>
<dbReference type="Pfam" id="PF13692">
    <property type="entry name" value="Glyco_trans_1_4"/>
    <property type="match status" value="1"/>
</dbReference>
<dbReference type="PANTHER" id="PTHR12526">
    <property type="entry name" value="GLYCOSYLTRANSFERASE"/>
    <property type="match status" value="1"/>
</dbReference>
<dbReference type="InterPro" id="IPR028098">
    <property type="entry name" value="Glyco_trans_4-like_N"/>
</dbReference>
<dbReference type="Pfam" id="PF13579">
    <property type="entry name" value="Glyco_trans_4_4"/>
    <property type="match status" value="1"/>
</dbReference>
<dbReference type="OrthoDB" id="3180470at2"/>
<keyword evidence="1" id="KW-0328">Glycosyltransferase</keyword>
<organism evidence="4 5">
    <name type="scientific">Mycolicibacterium peregrinum</name>
    <name type="common">Mycobacterium peregrinum</name>
    <dbReference type="NCBI Taxonomy" id="43304"/>
    <lineage>
        <taxon>Bacteria</taxon>
        <taxon>Bacillati</taxon>
        <taxon>Actinomycetota</taxon>
        <taxon>Actinomycetes</taxon>
        <taxon>Mycobacteriales</taxon>
        <taxon>Mycobacteriaceae</taxon>
        <taxon>Mycolicibacterium</taxon>
    </lineage>
</organism>
<feature type="domain" description="Glycosyltransferase subfamily 4-like N-terminal" evidence="3">
    <location>
        <begin position="15"/>
        <end position="197"/>
    </location>
</feature>
<dbReference type="STRING" id="43304.GCA_001403655_01680"/>
<evidence type="ECO:0000256" key="2">
    <source>
        <dbReference type="ARBA" id="ARBA00022679"/>
    </source>
</evidence>
<proteinExistence type="predicted"/>
<comment type="caution">
    <text evidence="4">The sequence shown here is derived from an EMBL/GenBank/DDBJ whole genome shotgun (WGS) entry which is preliminary data.</text>
</comment>
<keyword evidence="2" id="KW-0808">Transferase</keyword>
<evidence type="ECO:0000259" key="3">
    <source>
        <dbReference type="Pfam" id="PF13579"/>
    </source>
</evidence>
<dbReference type="RefSeq" id="WP_064928903.1">
    <property type="nucleotide sequence ID" value="NZ_LZSO01000008.1"/>
</dbReference>
<dbReference type="Gene3D" id="3.40.50.2000">
    <property type="entry name" value="Glycogen Phosphorylase B"/>
    <property type="match status" value="2"/>
</dbReference>
<dbReference type="NCBIfam" id="NF007640">
    <property type="entry name" value="PRK10307.1"/>
    <property type="match status" value="1"/>
</dbReference>